<proteinExistence type="predicted"/>
<evidence type="ECO:0000313" key="2">
    <source>
        <dbReference type="Proteomes" id="UP000023152"/>
    </source>
</evidence>
<gene>
    <name evidence="1" type="ORF">RFI_35734</name>
</gene>
<name>X6LLT9_RETFI</name>
<dbReference type="EMBL" id="ASPP01037604">
    <property type="protein sequence ID" value="ETO01705.1"/>
    <property type="molecule type" value="Genomic_DNA"/>
</dbReference>
<reference evidence="1 2" key="1">
    <citation type="journal article" date="2013" name="Curr. Biol.">
        <title>The Genome of the Foraminiferan Reticulomyxa filosa.</title>
        <authorList>
            <person name="Glockner G."/>
            <person name="Hulsmann N."/>
            <person name="Schleicher M."/>
            <person name="Noegel A.A."/>
            <person name="Eichinger L."/>
            <person name="Gallinger C."/>
            <person name="Pawlowski J."/>
            <person name="Sierra R."/>
            <person name="Euteneuer U."/>
            <person name="Pillet L."/>
            <person name="Moustafa A."/>
            <person name="Platzer M."/>
            <person name="Groth M."/>
            <person name="Szafranski K."/>
            <person name="Schliwa M."/>
        </authorList>
    </citation>
    <scope>NUCLEOTIDE SEQUENCE [LARGE SCALE GENOMIC DNA]</scope>
</reference>
<comment type="caution">
    <text evidence="1">The sequence shown here is derived from an EMBL/GenBank/DDBJ whole genome shotgun (WGS) entry which is preliminary data.</text>
</comment>
<accession>X6LLT9</accession>
<evidence type="ECO:0000313" key="1">
    <source>
        <dbReference type="EMBL" id="ETO01705.1"/>
    </source>
</evidence>
<organism evidence="1 2">
    <name type="scientific">Reticulomyxa filosa</name>
    <dbReference type="NCBI Taxonomy" id="46433"/>
    <lineage>
        <taxon>Eukaryota</taxon>
        <taxon>Sar</taxon>
        <taxon>Rhizaria</taxon>
        <taxon>Retaria</taxon>
        <taxon>Foraminifera</taxon>
        <taxon>Monothalamids</taxon>
        <taxon>Reticulomyxidae</taxon>
        <taxon>Reticulomyxa</taxon>
    </lineage>
</organism>
<sequence>MILPATSLELYTLNRIQMEHKFSKQKTSYFPLQKNITLAVLSNSKNVQCHLIYYQTILDCQFVSPNVNCLKKIDITTYLFNEEFLICGGKQTNDCYSYHTLKKEYKFICSYSNDFQFNGHCVVQLNYSQTNPNKIHLLSFGRQDTNIMKQTFSIKYKSIFWKIL</sequence>
<protein>
    <submittedName>
        <fullName evidence="1">Uncharacterized protein</fullName>
    </submittedName>
</protein>
<dbReference type="Proteomes" id="UP000023152">
    <property type="component" value="Unassembled WGS sequence"/>
</dbReference>
<dbReference type="AlphaFoldDB" id="X6LLT9"/>
<keyword evidence="2" id="KW-1185">Reference proteome</keyword>